<keyword evidence="4" id="KW-1185">Reference proteome</keyword>
<feature type="transmembrane region" description="Helical" evidence="2">
    <location>
        <begin position="1182"/>
        <end position="1204"/>
    </location>
</feature>
<feature type="transmembrane region" description="Helical" evidence="2">
    <location>
        <begin position="2255"/>
        <end position="2274"/>
    </location>
</feature>
<accession>A0A934VF56</accession>
<gene>
    <name evidence="3" type="ORF">JIN81_04185</name>
</gene>
<feature type="transmembrane region" description="Helical" evidence="2">
    <location>
        <begin position="1073"/>
        <end position="1091"/>
    </location>
</feature>
<feature type="transmembrane region" description="Helical" evidence="2">
    <location>
        <begin position="1127"/>
        <end position="1151"/>
    </location>
</feature>
<feature type="transmembrane region" description="Helical" evidence="2">
    <location>
        <begin position="1225"/>
        <end position="1243"/>
    </location>
</feature>
<keyword evidence="2" id="KW-0472">Membrane</keyword>
<sequence>MPMGAQGLGDGMAVVPVDKVKQKAPLFYSVDASTTVAVSDTEALSVMTVQVKVHQGRAEKLTLELSGSGEIQSVAGAELDSWAVRRESDGSRFLDLYPKLPAATPQPWQPFNEWNPFASPPFRPQPANPPTVDGPKEFKFTIQGIHEVESRQVFPVLLPGPGEAVGFSSTVTMQEVSGTRIKEHAIRDLGQDDEVPEGSVAKYRSHGLTAPELRIESLPVGVVGGPIELNNPRLEGRLSDDGTSLSFVLRGQVNVREKDASIELFEGVAITDGISGANWRIRVVQRGNRWVHELVGTESVPAKAPIQVAFEVAVNESDDWRSAGFRLPAGVMVPVRLKGLGENVTFDKGQALQPHAAGKDWLGYLNPAGQGSMRWKSIGKETDGALFFSSSEITEVRVGAGLMRQASQMEVRVLQGKLEALRIQLDGPGEVLAVEGAPVLGWSVSEGDGSRFLDVKLSRPIEGRESLAIQTQSALGTFPVKAEPMRLMPVGALRHSGHLRIANEGAVRLEVVDSKGVMQLAPGQFPGEAAPEGLRQVFVYRFPSAEYEYAVAADQVLPEVSVSEVTIHEMGETDRRILVDLELDIREAPIREWTVGIPDGFAVAELSGASVADYNVASEGKGGVRPLKILFGSAVAGRQLVTMKLERNQSAAVGDWALPRLRHEGAKSTRGFIGVASAPGYRVVAGPMKGLVENPVDYFPKKMSRLQQAFRMRDEAWSLTMKVEALGQSVQADVFHLYSLKEGVAYGSVLLNYFVVGAPATEWRIQVPEGVGNIDVTGQGVGRDWRRDGETLIVPLARPALGLSNLLVTFEQPMSARGGALRPGEIRPLDVQSERGYVQVTSPLQVNYEVTRSEGSVLRIDASELPAEYRLLTSAPTLGAWQYTAGDVGLEMNVKWYESGEAIGEVIDFASLESHVSRDNQVVTTASLFAKTKGAATLEIELPEDAELWEATVDGARVNARKAGAVTRVPLPRGGDSNEAIKVELRYGQRLSGGNLRLDAPKVGTATAIANWVIKGDEGRRLLPGKSGAQLVRPVMTETGAEWVASTGRALTPVLLVVAGVGFLLCRMRRLKWVGVLILLAAAIGSFMMSVQAGSDRRVSLGILEYAAPAVLDGDSMFVEFENADAWAANVNGLGVFTALIGVALLGWALLRAVGRDPYVLGITVLGVGLICWGILAQHGGAIAFFGLLGLLLCGAAFVSIMSGRTKPKGDGPGKKETTDKRPSGPAAAATASVVALLLTGFSDAKAAEPAESVIQSWQLEEKVVRGTLEIQVQASEDGQRFLMLSRGAILREFKGAGLKVMKEGADYYVVASGEGPKSAQAEFEFRIANLQEGWMLPTGPAAIQTVFARSGKEGWDFHASGAASIRSGVTRPGAEGKWTEIHLTPAGPAKFSVQPEQRDASREETRFFTEVFDLYLPGPGVVSGRHRVVVRPAQGVVREVILKVPDGFTVGEVDGGPVGRWRFNPESRELTVAIEPAKQAAFGFNVFTQQATSVLPVDLKLAPMRVLGGAGSVGMLGLAFGNDAQPEAVKEEGMSPVNLDDFPNNLRPAEGQGLLQRAYRYGADAASLSLRVAPVSPEVRIETKQTLSLGDDRMVMAIDLMARITRAGVFRLVMELPDGLEVESVTGGALSHWTESKADKVRLLTLNLNGRTMGEQAFTITLAGASPGSQESWKIPRLVVRDATRQRGSLVVVPGRGLQVRAVERSQVSQLDPGDVGVPRPGALAFRLLQSDWSLALAVQELDPWVTAQVMHHVTLREGQMLTRARLIYRIENAARKQLRVRLPGLDEQAAGTVRATGPAVGDFVPVEGEEGVWEIRFQRGVAGTTTVDIEFQRQSGGEGISIEVMEMLDVRQTSYFVGITAGGRLDAEIAGGVRGWQKLDWSGVPAPLREDAGSEIPDFIFRVAEPEGAMNLRVDRHDLADSEPLRGREGQLRTLVSPTGSAITSVDLKIDVSEKSTLRLTLPGGVSPFNLLVNGEGVPLVQDGGAWLFYVVPSPLGDGPAQVKFTYATRSEDAGWLEAPALDVPLENLTWDVYLPEGWELADSEGSFQLVKTQALGGMGLSSYMSLSTAMNQKGKAEALAESKKGYEWLASGDQEKASKLLGKAARNGFLDEAAKEDARVQYRNLKMQQAVLGLNTRRQRNYLDNRFNNNDAPNQQLEQAAEENPILQGQYNFDPQQFDRLMVGNSAEETSALKAIAGQIVEQQMEVVGAPESLDIELMGQGRLFRFTRSLQVKGGEPMTLQLNLTQERPSGWLYAGMIGLLASVIVVFGFKTGRKDAA</sequence>
<evidence type="ECO:0000256" key="1">
    <source>
        <dbReference type="SAM" id="MobiDB-lite"/>
    </source>
</evidence>
<evidence type="ECO:0000256" key="2">
    <source>
        <dbReference type="SAM" id="Phobius"/>
    </source>
</evidence>
<dbReference type="EMBL" id="JAENII010000002">
    <property type="protein sequence ID" value="MBK1826205.1"/>
    <property type="molecule type" value="Genomic_DNA"/>
</dbReference>
<protein>
    <submittedName>
        <fullName evidence="3">Uncharacterized protein</fullName>
    </submittedName>
</protein>
<organism evidence="3 4">
    <name type="scientific">Haloferula rosea</name>
    <dbReference type="NCBI Taxonomy" id="490093"/>
    <lineage>
        <taxon>Bacteria</taxon>
        <taxon>Pseudomonadati</taxon>
        <taxon>Verrucomicrobiota</taxon>
        <taxon>Verrucomicrobiia</taxon>
        <taxon>Verrucomicrobiales</taxon>
        <taxon>Verrucomicrobiaceae</taxon>
        <taxon>Haloferula</taxon>
    </lineage>
</organism>
<feature type="transmembrane region" description="Helical" evidence="2">
    <location>
        <begin position="1158"/>
        <end position="1176"/>
    </location>
</feature>
<keyword evidence="2" id="KW-0812">Transmembrane</keyword>
<feature type="region of interest" description="Disordered" evidence="1">
    <location>
        <begin position="1207"/>
        <end position="1227"/>
    </location>
</feature>
<proteinExistence type="predicted"/>
<dbReference type="RefSeq" id="WP_234044449.1">
    <property type="nucleotide sequence ID" value="NZ_JAENII010000002.1"/>
</dbReference>
<comment type="caution">
    <text evidence="3">The sequence shown here is derived from an EMBL/GenBank/DDBJ whole genome shotgun (WGS) entry which is preliminary data.</text>
</comment>
<feature type="transmembrane region" description="Helical" evidence="2">
    <location>
        <begin position="1043"/>
        <end position="1066"/>
    </location>
</feature>
<name>A0A934VF56_9BACT</name>
<dbReference type="Proteomes" id="UP000658278">
    <property type="component" value="Unassembled WGS sequence"/>
</dbReference>
<reference evidence="3" key="1">
    <citation type="submission" date="2021-01" db="EMBL/GenBank/DDBJ databases">
        <title>Modified the classification status of verrucomicrobia.</title>
        <authorList>
            <person name="Feng X."/>
        </authorList>
    </citation>
    <scope>NUCLEOTIDE SEQUENCE</scope>
    <source>
        <strain evidence="3">KCTC 22201</strain>
    </source>
</reference>
<evidence type="ECO:0000313" key="3">
    <source>
        <dbReference type="EMBL" id="MBK1826205.1"/>
    </source>
</evidence>
<evidence type="ECO:0000313" key="4">
    <source>
        <dbReference type="Proteomes" id="UP000658278"/>
    </source>
</evidence>
<feature type="compositionally biased region" description="Basic and acidic residues" evidence="1">
    <location>
        <begin position="1208"/>
        <end position="1223"/>
    </location>
</feature>
<keyword evidence="2" id="KW-1133">Transmembrane helix</keyword>